<dbReference type="EMBL" id="JAVREY010000023">
    <property type="protein sequence ID" value="MDT0465321.1"/>
    <property type="molecule type" value="Genomic_DNA"/>
</dbReference>
<dbReference type="Proteomes" id="UP001183809">
    <property type="component" value="Unassembled WGS sequence"/>
</dbReference>
<dbReference type="RefSeq" id="WP_311696795.1">
    <property type="nucleotide sequence ID" value="NZ_JAVREY010000023.1"/>
</dbReference>
<keyword evidence="2" id="KW-1185">Reference proteome</keyword>
<proteinExistence type="predicted"/>
<evidence type="ECO:0000313" key="1">
    <source>
        <dbReference type="EMBL" id="MDT0465321.1"/>
    </source>
</evidence>
<reference evidence="2" key="1">
    <citation type="submission" date="2023-07" db="EMBL/GenBank/DDBJ databases">
        <title>30 novel species of actinomycetes from the DSMZ collection.</title>
        <authorList>
            <person name="Nouioui I."/>
        </authorList>
    </citation>
    <scope>NUCLEOTIDE SEQUENCE [LARGE SCALE GENOMIC DNA]</scope>
    <source>
        <strain evidence="2">DSM 41699</strain>
    </source>
</reference>
<gene>
    <name evidence="1" type="ORF">RM764_20295</name>
</gene>
<sequence>MSVFPSCLDLLDRQVTCPGCHAHTPRWAWVRIDGLRVLTHDGDVICPADRSFGALPSPEPLPAVKPLGVAA</sequence>
<organism evidence="1 2">
    <name type="scientific">Streptomyces gibsoniae</name>
    <dbReference type="NCBI Taxonomy" id="3075529"/>
    <lineage>
        <taxon>Bacteria</taxon>
        <taxon>Bacillati</taxon>
        <taxon>Actinomycetota</taxon>
        <taxon>Actinomycetes</taxon>
        <taxon>Kitasatosporales</taxon>
        <taxon>Streptomycetaceae</taxon>
        <taxon>Streptomyces</taxon>
    </lineage>
</organism>
<evidence type="ECO:0000313" key="2">
    <source>
        <dbReference type="Proteomes" id="UP001183809"/>
    </source>
</evidence>
<name>A0ABU2TWH5_9ACTN</name>
<comment type="caution">
    <text evidence="1">The sequence shown here is derived from an EMBL/GenBank/DDBJ whole genome shotgun (WGS) entry which is preliminary data.</text>
</comment>
<protein>
    <submittedName>
        <fullName evidence="1">Uncharacterized protein</fullName>
    </submittedName>
</protein>
<accession>A0ABU2TWH5</accession>